<feature type="modified residue" description="4-aspartylphosphate" evidence="6">
    <location>
        <position position="80"/>
    </location>
</feature>
<evidence type="ECO:0000259" key="9">
    <source>
        <dbReference type="PROSITE" id="PS51755"/>
    </source>
</evidence>
<evidence type="ECO:0000256" key="5">
    <source>
        <dbReference type="ARBA" id="ARBA00023163"/>
    </source>
</evidence>
<keyword evidence="11" id="KW-1185">Reference proteome</keyword>
<dbReference type="Gene3D" id="3.40.50.2300">
    <property type="match status" value="1"/>
</dbReference>
<dbReference type="GO" id="GO:0006355">
    <property type="term" value="P:regulation of DNA-templated transcription"/>
    <property type="evidence" value="ECO:0007669"/>
    <property type="project" value="InterPro"/>
</dbReference>
<evidence type="ECO:0000256" key="3">
    <source>
        <dbReference type="ARBA" id="ARBA00023015"/>
    </source>
</evidence>
<dbReference type="GO" id="GO:0005829">
    <property type="term" value="C:cytosol"/>
    <property type="evidence" value="ECO:0007669"/>
    <property type="project" value="TreeGrafter"/>
</dbReference>
<dbReference type="CDD" id="cd17546">
    <property type="entry name" value="REC_hyHK_CKI1_RcsC-like"/>
    <property type="match status" value="1"/>
</dbReference>
<dbReference type="STRING" id="1172190.M947_00830"/>
<evidence type="ECO:0000256" key="2">
    <source>
        <dbReference type="ARBA" id="ARBA00023012"/>
    </source>
</evidence>
<dbReference type="Pfam" id="PF00072">
    <property type="entry name" value="Response_reg"/>
    <property type="match status" value="1"/>
</dbReference>
<keyword evidence="3" id="KW-0805">Transcription regulation</keyword>
<keyword evidence="2" id="KW-0902">Two-component regulatory system</keyword>
<comment type="caution">
    <text evidence="10">The sequence shown here is derived from an EMBL/GenBank/DDBJ whole genome shotgun (WGS) entry which is preliminary data.</text>
</comment>
<dbReference type="eggNOG" id="COG0745">
    <property type="taxonomic scope" value="Bacteria"/>
</dbReference>
<dbReference type="GO" id="GO:0032993">
    <property type="term" value="C:protein-DNA complex"/>
    <property type="evidence" value="ECO:0007669"/>
    <property type="project" value="TreeGrafter"/>
</dbReference>
<evidence type="ECO:0000256" key="7">
    <source>
        <dbReference type="PROSITE-ProRule" id="PRU01091"/>
    </source>
</evidence>
<proteinExistence type="predicted"/>
<evidence type="ECO:0000313" key="10">
    <source>
        <dbReference type="EMBL" id="EQB40373.1"/>
    </source>
</evidence>
<dbReference type="GO" id="GO:0000976">
    <property type="term" value="F:transcription cis-regulatory region binding"/>
    <property type="evidence" value="ECO:0007669"/>
    <property type="project" value="TreeGrafter"/>
</dbReference>
<dbReference type="SUPFAM" id="SSF46894">
    <property type="entry name" value="C-terminal effector domain of the bipartite response regulators"/>
    <property type="match status" value="1"/>
</dbReference>
<evidence type="ECO:0000259" key="8">
    <source>
        <dbReference type="PROSITE" id="PS50110"/>
    </source>
</evidence>
<keyword evidence="4 7" id="KW-0238">DNA-binding</keyword>
<dbReference type="Proteomes" id="UP000015520">
    <property type="component" value="Unassembled WGS sequence"/>
</dbReference>
<sequence length="252" mass="29146">METLNIDIDRDKHKILKLKNYTKDMSLLMAEDYVPLHLSLKKILSSLFLSVDVAFDGKEALALYENRVKNNETYDLVLSDIVMPNMDGVGLSKAIKKINPTQNVVILSAHKETNYLLEFLNLGIRRFIPKPVDFNSLLDELSLVCLAIYKESELSNIINLSENVHFNIREKTLYKDKNEIFLSPYEKLILEIMLSKLNQSVSNDEIVNYLYLSSKDVSLDNVRKLVYKLRQKLPRELIKNVHGLGYRIVQQI</sequence>
<dbReference type="OrthoDB" id="9780312at2"/>
<keyword evidence="1 6" id="KW-0597">Phosphoprotein</keyword>
<dbReference type="Pfam" id="PF00486">
    <property type="entry name" value="Trans_reg_C"/>
    <property type="match status" value="1"/>
</dbReference>
<dbReference type="SMART" id="SM00862">
    <property type="entry name" value="Trans_reg_C"/>
    <property type="match status" value="1"/>
</dbReference>
<evidence type="ECO:0000256" key="6">
    <source>
        <dbReference type="PROSITE-ProRule" id="PRU00169"/>
    </source>
</evidence>
<organism evidence="10 11">
    <name type="scientific">Sulfurimonas hongkongensis</name>
    <dbReference type="NCBI Taxonomy" id="1172190"/>
    <lineage>
        <taxon>Bacteria</taxon>
        <taxon>Pseudomonadati</taxon>
        <taxon>Campylobacterota</taxon>
        <taxon>Epsilonproteobacteria</taxon>
        <taxon>Campylobacterales</taxon>
        <taxon>Sulfurimonadaceae</taxon>
        <taxon>Sulfurimonas</taxon>
    </lineage>
</organism>
<dbReference type="SUPFAM" id="SSF52172">
    <property type="entry name" value="CheY-like"/>
    <property type="match status" value="1"/>
</dbReference>
<dbReference type="Gene3D" id="1.10.10.10">
    <property type="entry name" value="Winged helix-like DNA-binding domain superfamily/Winged helix DNA-binding domain"/>
    <property type="match status" value="1"/>
</dbReference>
<protein>
    <recommendedName>
        <fullName evidence="12">Transcriptional regulator</fullName>
    </recommendedName>
</protein>
<dbReference type="AlphaFoldDB" id="T0L3E0"/>
<dbReference type="GO" id="GO:0000156">
    <property type="term" value="F:phosphorelay response regulator activity"/>
    <property type="evidence" value="ECO:0007669"/>
    <property type="project" value="TreeGrafter"/>
</dbReference>
<dbReference type="InterPro" id="IPR001867">
    <property type="entry name" value="OmpR/PhoB-type_DNA-bd"/>
</dbReference>
<dbReference type="InterPro" id="IPR036388">
    <property type="entry name" value="WH-like_DNA-bd_sf"/>
</dbReference>
<dbReference type="PROSITE" id="PS50110">
    <property type="entry name" value="RESPONSE_REGULATORY"/>
    <property type="match status" value="1"/>
</dbReference>
<dbReference type="PATRIC" id="fig|1172190.3.peg.161"/>
<dbReference type="InterPro" id="IPR039420">
    <property type="entry name" value="WalR-like"/>
</dbReference>
<dbReference type="SMART" id="SM00448">
    <property type="entry name" value="REC"/>
    <property type="match status" value="1"/>
</dbReference>
<reference evidence="10 11" key="1">
    <citation type="submission" date="2013-07" db="EMBL/GenBank/DDBJ databases">
        <title>Sulfurimonas hongkongensis AST-10 Genome Sequencing.</title>
        <authorList>
            <person name="Cai L."/>
            <person name="Zhang T."/>
        </authorList>
    </citation>
    <scope>NUCLEOTIDE SEQUENCE [LARGE SCALE GENOMIC DNA]</scope>
    <source>
        <strain evidence="10 11">AST-10</strain>
    </source>
</reference>
<dbReference type="InterPro" id="IPR001789">
    <property type="entry name" value="Sig_transdc_resp-reg_receiver"/>
</dbReference>
<name>T0L3E0_9BACT</name>
<dbReference type="InterPro" id="IPR011006">
    <property type="entry name" value="CheY-like_superfamily"/>
</dbReference>
<evidence type="ECO:0000256" key="4">
    <source>
        <dbReference type="ARBA" id="ARBA00023125"/>
    </source>
</evidence>
<feature type="DNA-binding region" description="OmpR/PhoB-type" evidence="7">
    <location>
        <begin position="155"/>
        <end position="250"/>
    </location>
</feature>
<dbReference type="CDD" id="cd00383">
    <property type="entry name" value="trans_reg_C"/>
    <property type="match status" value="1"/>
</dbReference>
<feature type="domain" description="OmpR/PhoB-type" evidence="9">
    <location>
        <begin position="155"/>
        <end position="250"/>
    </location>
</feature>
<feature type="domain" description="Response regulatory" evidence="8">
    <location>
        <begin position="26"/>
        <end position="145"/>
    </location>
</feature>
<evidence type="ECO:0000256" key="1">
    <source>
        <dbReference type="ARBA" id="ARBA00022553"/>
    </source>
</evidence>
<evidence type="ECO:0000313" key="11">
    <source>
        <dbReference type="Proteomes" id="UP000015520"/>
    </source>
</evidence>
<dbReference type="EMBL" id="AUPZ01000002">
    <property type="protein sequence ID" value="EQB40373.1"/>
    <property type="molecule type" value="Genomic_DNA"/>
</dbReference>
<gene>
    <name evidence="10" type="ORF">M947_00830</name>
</gene>
<dbReference type="PANTHER" id="PTHR48111">
    <property type="entry name" value="REGULATOR OF RPOS"/>
    <property type="match status" value="1"/>
</dbReference>
<dbReference type="PANTHER" id="PTHR48111:SF1">
    <property type="entry name" value="TWO-COMPONENT RESPONSE REGULATOR ORR33"/>
    <property type="match status" value="1"/>
</dbReference>
<dbReference type="RefSeq" id="WP_021286451.1">
    <property type="nucleotide sequence ID" value="NZ_AUPZ01000002.1"/>
</dbReference>
<evidence type="ECO:0008006" key="12">
    <source>
        <dbReference type="Google" id="ProtNLM"/>
    </source>
</evidence>
<dbReference type="PROSITE" id="PS51755">
    <property type="entry name" value="OMPR_PHOB"/>
    <property type="match status" value="1"/>
</dbReference>
<accession>T0L3E0</accession>
<dbReference type="InterPro" id="IPR016032">
    <property type="entry name" value="Sig_transdc_resp-reg_C-effctor"/>
</dbReference>
<keyword evidence="5" id="KW-0804">Transcription</keyword>